<name>A0A1G2IGD5_9BACT</name>
<reference evidence="3 4" key="1">
    <citation type="journal article" date="2016" name="Nat. Commun.">
        <title>Thousands of microbial genomes shed light on interconnected biogeochemical processes in an aquifer system.</title>
        <authorList>
            <person name="Anantharaman K."/>
            <person name="Brown C.T."/>
            <person name="Hug L.A."/>
            <person name="Sharon I."/>
            <person name="Castelle C.J."/>
            <person name="Probst A.J."/>
            <person name="Thomas B.C."/>
            <person name="Singh A."/>
            <person name="Wilkins M.J."/>
            <person name="Karaoz U."/>
            <person name="Brodie E.L."/>
            <person name="Williams K.H."/>
            <person name="Hubbard S.S."/>
            <person name="Banfield J.F."/>
        </authorList>
    </citation>
    <scope>NUCLEOTIDE SEQUENCE [LARGE SCALE GENOMIC DNA]</scope>
</reference>
<dbReference type="EMBL" id="MHPA01000011">
    <property type="protein sequence ID" value="OGZ73490.1"/>
    <property type="molecule type" value="Genomic_DNA"/>
</dbReference>
<dbReference type="InterPro" id="IPR050708">
    <property type="entry name" value="T6SS_VgrG/RHS"/>
</dbReference>
<evidence type="ECO:0000256" key="1">
    <source>
        <dbReference type="ARBA" id="ARBA00022737"/>
    </source>
</evidence>
<sequence>MPEFQAGFQRNGTATFNYANPHAVTSIATQAAGAAAPAVTSFSYDQNGNLISDGTSTYAFNPKNQLIKVTTGTGATATVINYTYDAQGQRISKSQGASFTLYPNKSYNVDETGKTTVSIFAPWGMVANIETLPDSVPKTYTFATDHLQGVQVTTDEAGVPVEIQDYGTFGNSGLNDKSETFDSQRKYIGEMYDTDTELNYLNARYYNSAIGRFISVFSNRRRKSGKTDYWKRSAGNSCRSTST</sequence>
<dbReference type="PANTHER" id="PTHR32305:SF15">
    <property type="entry name" value="PROTEIN RHSA-RELATED"/>
    <property type="match status" value="1"/>
</dbReference>
<dbReference type="AlphaFoldDB" id="A0A1G2IGD5"/>
<protein>
    <recommendedName>
        <fullName evidence="2">Teneurin-like YD-shell domain-containing protein</fullName>
    </recommendedName>
</protein>
<evidence type="ECO:0000313" key="4">
    <source>
        <dbReference type="Proteomes" id="UP000176774"/>
    </source>
</evidence>
<dbReference type="Proteomes" id="UP000176774">
    <property type="component" value="Unassembled WGS sequence"/>
</dbReference>
<accession>A0A1G2IGD5</accession>
<evidence type="ECO:0000259" key="2">
    <source>
        <dbReference type="Pfam" id="PF25023"/>
    </source>
</evidence>
<dbReference type="Gene3D" id="2.180.10.10">
    <property type="entry name" value="RHS repeat-associated core"/>
    <property type="match status" value="1"/>
</dbReference>
<feature type="domain" description="Teneurin-like YD-shell" evidence="2">
    <location>
        <begin position="31"/>
        <end position="215"/>
    </location>
</feature>
<organism evidence="3 4">
    <name type="scientific">Candidatus Staskawiczbacteria bacterium RIFCSPLOWO2_01_FULL_38_12b</name>
    <dbReference type="NCBI Taxonomy" id="1802214"/>
    <lineage>
        <taxon>Bacteria</taxon>
        <taxon>Candidatus Staskawicziibacteriota</taxon>
    </lineage>
</organism>
<proteinExistence type="predicted"/>
<gene>
    <name evidence="3" type="ORF">A2908_02170</name>
</gene>
<dbReference type="PANTHER" id="PTHR32305">
    <property type="match status" value="1"/>
</dbReference>
<dbReference type="STRING" id="1802214.A2908_02170"/>
<comment type="caution">
    <text evidence="3">The sequence shown here is derived from an EMBL/GenBank/DDBJ whole genome shotgun (WGS) entry which is preliminary data.</text>
</comment>
<dbReference type="Pfam" id="PF25023">
    <property type="entry name" value="TEN_YD-shell"/>
    <property type="match status" value="1"/>
</dbReference>
<keyword evidence="1" id="KW-0677">Repeat</keyword>
<dbReference type="InterPro" id="IPR056823">
    <property type="entry name" value="TEN-like_YD-shell"/>
</dbReference>
<evidence type="ECO:0000313" key="3">
    <source>
        <dbReference type="EMBL" id="OGZ73490.1"/>
    </source>
</evidence>